<comment type="caution">
    <text evidence="1">The sequence shown here is derived from an EMBL/GenBank/DDBJ whole genome shotgun (WGS) entry which is preliminary data.</text>
</comment>
<evidence type="ECO:0000313" key="2">
    <source>
        <dbReference type="Proteomes" id="UP001346869"/>
    </source>
</evidence>
<accession>A0AAN8AUY5</accession>
<dbReference type="AlphaFoldDB" id="A0AAN8AUY5"/>
<dbReference type="EMBL" id="JAUZQC010000007">
    <property type="protein sequence ID" value="KAK5868422.1"/>
    <property type="molecule type" value="Genomic_DNA"/>
</dbReference>
<proteinExistence type="predicted"/>
<evidence type="ECO:0000313" key="1">
    <source>
        <dbReference type="EMBL" id="KAK5868422.1"/>
    </source>
</evidence>
<protein>
    <submittedName>
        <fullName evidence="1">Uncharacterized protein</fullName>
    </submittedName>
</protein>
<gene>
    <name evidence="1" type="ORF">PBY51_009440</name>
</gene>
<reference evidence="1 2" key="2">
    <citation type="journal article" date="2023" name="Mol. Biol. Evol.">
        <title>Genomics of Secondarily Temperate Adaptation in the Only Non-Antarctic Icefish.</title>
        <authorList>
            <person name="Rivera-Colon A.G."/>
            <person name="Rayamajhi N."/>
            <person name="Minhas B.F."/>
            <person name="Madrigal G."/>
            <person name="Bilyk K.T."/>
            <person name="Yoon V."/>
            <person name="Hune M."/>
            <person name="Gregory S."/>
            <person name="Cheng C.H.C."/>
            <person name="Catchen J.M."/>
        </authorList>
    </citation>
    <scope>NUCLEOTIDE SEQUENCE [LARGE SCALE GENOMIC DNA]</scope>
    <source>
        <strain evidence="1">JMC-PN-2008</strain>
    </source>
</reference>
<name>A0AAN8AUY5_ELEMC</name>
<keyword evidence="2" id="KW-1185">Reference proteome</keyword>
<dbReference type="Proteomes" id="UP001346869">
    <property type="component" value="Unassembled WGS sequence"/>
</dbReference>
<reference evidence="1 2" key="1">
    <citation type="journal article" date="2023" name="Genes (Basel)">
        <title>Chromosome-Level Genome Assembly and Circadian Gene Repertoire of the Patagonia Blennie Eleginops maclovinus-The Closest Ancestral Proxy of Antarctic Cryonotothenioids.</title>
        <authorList>
            <person name="Cheng C.C."/>
            <person name="Rivera-Colon A.G."/>
            <person name="Minhas B.F."/>
            <person name="Wilson L."/>
            <person name="Rayamajhi N."/>
            <person name="Vargas-Chacoff L."/>
            <person name="Catchen J.M."/>
        </authorList>
    </citation>
    <scope>NUCLEOTIDE SEQUENCE [LARGE SCALE GENOMIC DNA]</scope>
    <source>
        <strain evidence="1">JMC-PN-2008</strain>
    </source>
</reference>
<sequence length="68" mass="7548">MVVKRARSEAGLYGMGTDECVSVFSSSWQCIVAGQTHRGNCRAHVEQRADCYRRDRSPAGVWKMGAVK</sequence>
<organism evidence="1 2">
    <name type="scientific">Eleginops maclovinus</name>
    <name type="common">Patagonian blennie</name>
    <name type="synonym">Eleginus maclovinus</name>
    <dbReference type="NCBI Taxonomy" id="56733"/>
    <lineage>
        <taxon>Eukaryota</taxon>
        <taxon>Metazoa</taxon>
        <taxon>Chordata</taxon>
        <taxon>Craniata</taxon>
        <taxon>Vertebrata</taxon>
        <taxon>Euteleostomi</taxon>
        <taxon>Actinopterygii</taxon>
        <taxon>Neopterygii</taxon>
        <taxon>Teleostei</taxon>
        <taxon>Neoteleostei</taxon>
        <taxon>Acanthomorphata</taxon>
        <taxon>Eupercaria</taxon>
        <taxon>Perciformes</taxon>
        <taxon>Notothenioidei</taxon>
        <taxon>Eleginopidae</taxon>
        <taxon>Eleginops</taxon>
    </lineage>
</organism>